<evidence type="ECO:0000256" key="11">
    <source>
        <dbReference type="SAM" id="MobiDB-lite"/>
    </source>
</evidence>
<evidence type="ECO:0000256" key="8">
    <source>
        <dbReference type="ARBA" id="ARBA00023163"/>
    </source>
</evidence>
<proteinExistence type="inferred from homology"/>
<dbReference type="InterPro" id="IPR001374">
    <property type="entry name" value="R3H_dom"/>
</dbReference>
<keyword evidence="3" id="KW-0479">Metal-binding</keyword>
<gene>
    <name evidence="14" type="primary">FAP1</name>
    <name evidence="14" type="ORF">SEPCBS57363_002377</name>
</gene>
<keyword evidence="9" id="KW-0539">Nucleus</keyword>
<dbReference type="SMART" id="SM00393">
    <property type="entry name" value="R3H"/>
    <property type="match status" value="1"/>
</dbReference>
<feature type="region of interest" description="Disordered" evidence="11">
    <location>
        <begin position="1247"/>
        <end position="1276"/>
    </location>
</feature>
<dbReference type="InterPro" id="IPR034078">
    <property type="entry name" value="NFX1_fam"/>
</dbReference>
<evidence type="ECO:0000313" key="15">
    <source>
        <dbReference type="Proteomes" id="UP001642501"/>
    </source>
</evidence>
<dbReference type="SUPFAM" id="SSF82708">
    <property type="entry name" value="R3H domain"/>
    <property type="match status" value="1"/>
</dbReference>
<feature type="compositionally biased region" description="Polar residues" evidence="11">
    <location>
        <begin position="1247"/>
        <end position="1275"/>
    </location>
</feature>
<evidence type="ECO:0000256" key="6">
    <source>
        <dbReference type="ARBA" id="ARBA00022833"/>
    </source>
</evidence>
<feature type="region of interest" description="Disordered" evidence="11">
    <location>
        <begin position="340"/>
        <end position="365"/>
    </location>
</feature>
<evidence type="ECO:0000259" key="13">
    <source>
        <dbReference type="PROSITE" id="PS51061"/>
    </source>
</evidence>
<keyword evidence="7" id="KW-0805">Transcription regulation</keyword>
<sequence length="1349" mass="144506">MSLPPQTGLNPTALSWNPSLEHTSTNVQPAFAASNRGRGRGRGRNRGLGGRGGRGGRDLRDGQIASDNVDSSIGLAVAAASSAHPVISTLAVPPVENVVSGADNTDNINNISRLSSRGRGGNRSRRDRNGAAASSRGRGGTRGGLAVNGGAGSSIAPSRAFGHRLSAAPSAGNTASTTTRASRALSNASEVNYPAGDASSPSGPPSIAHDLMTRIHEDIDSKNYDCPICLAPVTRACQIWSCTMCYHVTHFDCVESWLDQAITEQDSHSPSPVDQIRCPACNKTAALSVPARALAFTPSAGEELLDDADAIEAWAYFFFSLKTCWCEANKAPLSQILRKRGHGRRGRGGRGRLVGRGPNTPSPMSLPPHSCGRICGRPRGPDGCEHSCMNVCHAGPCPPCLEMGPLTACLCGGETRLRPCNAPDARKLWSCGKPCNRKLNCGEHKCQALCHSGDCAPCAVPVLSNCFCGKQQQNMSCSMRQPHRPSYSVFSDSPSAFDGVFACNNVCKRAFDCGIHTCSKPCHAQDAAVPHCPASPDRVTHCPCGKARLADERANLPPRTACTDPVPTCGQTCGKTLASCGHICAQLCHTGPCPPCAVVVNQTCACESTSAPLRCSDAEARADLRCDTPCRATLGCKQHRCKAICCPGKPKTAALTAALRAEKPRSQRGPRGPRQQQQQQSSDTSNVVEEHQCSRPCSRLQKCGKHVCPLPCHSGPCPSCVAYELDDMQCSCGHVLVEAPFLCGTPIPVCDLDCPRPMVCGHPPVPHRCHDDTETSCPRCPRLVSKSCLCGKLVLGRVACGADNIQCSNACGAILACGVHTCRKACHRPGECEIMTTIGHDAGQEVAPTACGQTCNRPKPVCGHPCTERCHGIDDSCRTVDPCGAAVEVHCPCGRLVRKVRCNACDDDPTPAHRYPVCDDECLRIQRNLLLRDALRISDDYKDEHLAYAHIMMEVYLNNRAFVASHEKTLRTAFGGVLADVSPSTPALVVAFKPMKRRERQILHMLAETFGLRSESRDSEPHRHVVVSRLARSVVAFPSLTIPESEEIYCRLRDKAKAEADATAAAALAARQAREASEEAAAQRRAARKWLFNAVFVPAAVKDAIVALGGSAVDASHLMPADVFQTIVETWHGQQSSFSTSLATLQQHEQPFGDVILRVLVPATAPAIVQQLTAFLLTYAEALWDVEDLSSADARLTLCHVDAQHNILRMGGQTLDEHVDENGNDGESDEDAPDRWNIVAAVASTPSLSRRASGDLTSPDSAATTQKRQQAQPRTMFTFKKKNMGFVSSTGTKRKQWMDILATQPTDDEEDEDDEEREDEAKAEEVVGEKDGHAENLCTALEQVSLGEE</sequence>
<keyword evidence="15" id="KW-1185">Reference proteome</keyword>
<comment type="caution">
    <text evidence="14">The sequence shown here is derived from an EMBL/GenBank/DDBJ whole genome shotgun (WGS) entry which is preliminary data.</text>
</comment>
<comment type="subcellular location">
    <subcellularLocation>
        <location evidence="1">Nucleus</location>
    </subcellularLocation>
</comment>
<dbReference type="PROSITE" id="PS51061">
    <property type="entry name" value="R3H"/>
    <property type="match status" value="1"/>
</dbReference>
<dbReference type="Gene3D" id="3.30.1370.50">
    <property type="entry name" value="R3H-like domain"/>
    <property type="match status" value="1"/>
</dbReference>
<evidence type="ECO:0000256" key="10">
    <source>
        <dbReference type="PROSITE-ProRule" id="PRU00175"/>
    </source>
</evidence>
<name>A0ABP0DIA6_9PEZI</name>
<feature type="compositionally biased region" description="Gly residues" evidence="11">
    <location>
        <begin position="137"/>
        <end position="149"/>
    </location>
</feature>
<evidence type="ECO:0000313" key="14">
    <source>
        <dbReference type="EMBL" id="CAK7266997.1"/>
    </source>
</evidence>
<dbReference type="Pfam" id="PF01422">
    <property type="entry name" value="zf-NF-X1"/>
    <property type="match status" value="7"/>
</dbReference>
<dbReference type="SUPFAM" id="SSF57850">
    <property type="entry name" value="RING/U-box"/>
    <property type="match status" value="1"/>
</dbReference>
<keyword evidence="5 10" id="KW-0863">Zinc-finger</keyword>
<feature type="region of interest" description="Disordered" evidence="11">
    <location>
        <begin position="660"/>
        <end position="687"/>
    </location>
</feature>
<protein>
    <submittedName>
        <fullName evidence="14">FKBP12-associated protein</fullName>
    </submittedName>
</protein>
<dbReference type="PANTHER" id="PTHR12360:SF12">
    <property type="entry name" value="TRANSCRIPTIONAL REPRESSOR NF-X1"/>
    <property type="match status" value="1"/>
</dbReference>
<evidence type="ECO:0000256" key="4">
    <source>
        <dbReference type="ARBA" id="ARBA00022737"/>
    </source>
</evidence>
<evidence type="ECO:0000256" key="3">
    <source>
        <dbReference type="ARBA" id="ARBA00022723"/>
    </source>
</evidence>
<feature type="region of interest" description="Disordered" evidence="11">
    <location>
        <begin position="166"/>
        <end position="185"/>
    </location>
</feature>
<keyword evidence="6" id="KW-0862">Zinc</keyword>
<feature type="region of interest" description="Disordered" evidence="11">
    <location>
        <begin position="99"/>
        <end position="149"/>
    </location>
</feature>
<reference evidence="14 15" key="1">
    <citation type="submission" date="2024-01" db="EMBL/GenBank/DDBJ databases">
        <authorList>
            <person name="Allen C."/>
            <person name="Tagirdzhanova G."/>
        </authorList>
    </citation>
    <scope>NUCLEOTIDE SEQUENCE [LARGE SCALE GENOMIC DNA]</scope>
    <source>
        <strain evidence="14 15">CBS 573.63</strain>
    </source>
</reference>
<dbReference type="CDD" id="cd06008">
    <property type="entry name" value="NF-X1-zinc-finger"/>
    <property type="match status" value="5"/>
</dbReference>
<evidence type="ECO:0000256" key="1">
    <source>
        <dbReference type="ARBA" id="ARBA00004123"/>
    </source>
</evidence>
<dbReference type="SMART" id="SM00438">
    <property type="entry name" value="ZnF_NFX"/>
    <property type="match status" value="8"/>
</dbReference>
<feature type="compositionally biased region" description="Basic residues" evidence="11">
    <location>
        <begin position="340"/>
        <end position="350"/>
    </location>
</feature>
<evidence type="ECO:0000259" key="12">
    <source>
        <dbReference type="PROSITE" id="PS50089"/>
    </source>
</evidence>
<accession>A0ABP0DIA6</accession>
<dbReference type="PANTHER" id="PTHR12360">
    <property type="entry name" value="NUCLEAR TRANSCRIPTION FACTOR, X-BOX BINDING 1 NFX1"/>
    <property type="match status" value="1"/>
</dbReference>
<feature type="compositionally biased region" description="Acidic residues" evidence="11">
    <location>
        <begin position="1306"/>
        <end position="1318"/>
    </location>
</feature>
<evidence type="ECO:0000256" key="9">
    <source>
        <dbReference type="ARBA" id="ARBA00023242"/>
    </source>
</evidence>
<feature type="region of interest" description="Disordered" evidence="11">
    <location>
        <begin position="1290"/>
        <end position="1335"/>
    </location>
</feature>
<comment type="similarity">
    <text evidence="2">Belongs to the NFX1 family.</text>
</comment>
<dbReference type="EMBL" id="CAWUOM010000030">
    <property type="protein sequence ID" value="CAK7266997.1"/>
    <property type="molecule type" value="Genomic_DNA"/>
</dbReference>
<feature type="compositionally biased region" description="Polar residues" evidence="11">
    <location>
        <begin position="1"/>
        <end position="28"/>
    </location>
</feature>
<evidence type="ECO:0000256" key="7">
    <source>
        <dbReference type="ARBA" id="ARBA00023015"/>
    </source>
</evidence>
<feature type="region of interest" description="Disordered" evidence="11">
    <location>
        <begin position="1"/>
        <end position="65"/>
    </location>
</feature>
<feature type="domain" description="RING-type" evidence="12">
    <location>
        <begin position="226"/>
        <end position="282"/>
    </location>
</feature>
<dbReference type="PROSITE" id="PS50089">
    <property type="entry name" value="ZF_RING_2"/>
    <property type="match status" value="1"/>
</dbReference>
<dbReference type="Pfam" id="PF01424">
    <property type="entry name" value="R3H"/>
    <property type="match status" value="1"/>
</dbReference>
<keyword evidence="8" id="KW-0804">Transcription</keyword>
<dbReference type="InterPro" id="IPR000967">
    <property type="entry name" value="Znf_NFX1"/>
</dbReference>
<evidence type="ECO:0000256" key="2">
    <source>
        <dbReference type="ARBA" id="ARBA00007269"/>
    </source>
</evidence>
<feature type="compositionally biased region" description="Low complexity" evidence="11">
    <location>
        <begin position="667"/>
        <end position="682"/>
    </location>
</feature>
<feature type="compositionally biased region" description="Basic and acidic residues" evidence="11">
    <location>
        <begin position="1319"/>
        <end position="1334"/>
    </location>
</feature>
<feature type="domain" description="R3H" evidence="13">
    <location>
        <begin position="964"/>
        <end position="1031"/>
    </location>
</feature>
<dbReference type="InterPro" id="IPR036867">
    <property type="entry name" value="R3H_dom_sf"/>
</dbReference>
<feature type="compositionally biased region" description="Low complexity" evidence="11">
    <location>
        <begin position="170"/>
        <end position="185"/>
    </location>
</feature>
<keyword evidence="4" id="KW-0677">Repeat</keyword>
<evidence type="ECO:0000256" key="5">
    <source>
        <dbReference type="ARBA" id="ARBA00022771"/>
    </source>
</evidence>
<dbReference type="InterPro" id="IPR001841">
    <property type="entry name" value="Znf_RING"/>
</dbReference>
<organism evidence="14 15">
    <name type="scientific">Sporothrix epigloea</name>
    <dbReference type="NCBI Taxonomy" id="1892477"/>
    <lineage>
        <taxon>Eukaryota</taxon>
        <taxon>Fungi</taxon>
        <taxon>Dikarya</taxon>
        <taxon>Ascomycota</taxon>
        <taxon>Pezizomycotina</taxon>
        <taxon>Sordariomycetes</taxon>
        <taxon>Sordariomycetidae</taxon>
        <taxon>Ophiostomatales</taxon>
        <taxon>Ophiostomataceae</taxon>
        <taxon>Sporothrix</taxon>
    </lineage>
</organism>
<dbReference type="Proteomes" id="UP001642501">
    <property type="component" value="Unassembled WGS sequence"/>
</dbReference>